<name>A0A9W6CUT8_XANFL</name>
<dbReference type="Proteomes" id="UP001144397">
    <property type="component" value="Unassembled WGS sequence"/>
</dbReference>
<evidence type="ECO:0000313" key="3">
    <source>
        <dbReference type="Proteomes" id="UP001144397"/>
    </source>
</evidence>
<dbReference type="AlphaFoldDB" id="A0A9W6CUT8"/>
<sequence>MSFRDCLVTAVKAKELSQEEADQLNAAYEQIRAGKRARMGDAAADIAARDELAARLTAEAAEKKRQAGLTQVAVDGVRTDVMGYRDARGRPDIAEAIIRLFEHYGRTGYSSVMGKAKAIIGAAHADMEVLLHEFRRTAVAGTRMNKARLDNVVRELFGQSTGDVAAKEMADAWKRVAEGLRERFNAAGGAIAELKDWGLPQGHDRRAMMRAGKEAWKAYVLPRLDPARMVNPLTGEALSPAELPAALDHVWDTIITEGWNTREPSRSPFGKGALANQRQDHRFLVFKSADTWLEYSREFGRGDPFAIMMNHINLMARDIAAMERFGPNPNATIEWLRQIIRQEAAKAANKDPESLFRPGLGGARSADSAREIALRQVDGLWDRFRGAAELPERQWLATAGSVVRNITTGARLGASTLSAATGDPMTMASAAKFMDMPMTLVAQQVARQMQAGSRREAVAAGLILDDAMHILGAGARWQGALSGPEWSQRIPDRVLTYNGLQALTQAEKHGWGRSIQAFTAGQMDRRWANLPEGYRRVIEGYGLKEADWEVIQKAVPEHNDEAQFLRPQDIAATGAPNARDIAERYMQMILGETEYAVPSGTERGRVAFIGRTRPGTFVGEFMRSAAMFRGFSVSMVMTQGGRYFAEVQAGRGARSAKFVGATFIALTLGGMLRQWLGDIIQGRDPQPLSKEFVVASMLQGGGMGIFGDFVFADYNRFGNSLASTIAGPGVSFVGDTWNLTGGNVVELLKGKPTNAASELSRWLRNYLPFGNIWYVNAAYQRVIMDQLQHAIDPRAAQKFKRRVQEAERERHQGYWWRPGEMAPRRAPQIGGD</sequence>
<evidence type="ECO:0000313" key="4">
    <source>
        <dbReference type="Proteomes" id="UP001245370"/>
    </source>
</evidence>
<comment type="caution">
    <text evidence="1">The sequence shown here is derived from an EMBL/GenBank/DDBJ whole genome shotgun (WGS) entry which is preliminary data.</text>
</comment>
<evidence type="ECO:0000313" key="1">
    <source>
        <dbReference type="EMBL" id="GLI25672.1"/>
    </source>
</evidence>
<gene>
    <name evidence="2" type="ORF">GGQ86_000363</name>
    <name evidence="1" type="ORF">XFLAVUS301_53460</name>
</gene>
<dbReference type="EMBL" id="BSDO01000024">
    <property type="protein sequence ID" value="GLI25672.1"/>
    <property type="molecule type" value="Genomic_DNA"/>
</dbReference>
<reference evidence="2 4" key="2">
    <citation type="submission" date="2023-07" db="EMBL/GenBank/DDBJ databases">
        <title>Genomic Encyclopedia of Type Strains, Phase IV (KMG-IV): sequencing the most valuable type-strain genomes for metagenomic binning, comparative biology and taxonomic classification.</title>
        <authorList>
            <person name="Goeker M."/>
        </authorList>
    </citation>
    <scope>NUCLEOTIDE SEQUENCE [LARGE SCALE GENOMIC DNA]</scope>
    <source>
        <strain evidence="2 4">DSM 338</strain>
    </source>
</reference>
<organism evidence="1 3">
    <name type="scientific">Xanthobacter flavus</name>
    <dbReference type="NCBI Taxonomy" id="281"/>
    <lineage>
        <taxon>Bacteria</taxon>
        <taxon>Pseudomonadati</taxon>
        <taxon>Pseudomonadota</taxon>
        <taxon>Alphaproteobacteria</taxon>
        <taxon>Hyphomicrobiales</taxon>
        <taxon>Xanthobacteraceae</taxon>
        <taxon>Xanthobacter</taxon>
    </lineage>
</organism>
<accession>A0A9W6CUT8</accession>
<dbReference type="Proteomes" id="UP001245370">
    <property type="component" value="Unassembled WGS sequence"/>
</dbReference>
<protein>
    <submittedName>
        <fullName evidence="1">Uncharacterized protein</fullName>
    </submittedName>
</protein>
<evidence type="ECO:0000313" key="2">
    <source>
        <dbReference type="EMBL" id="MDR6331916.1"/>
    </source>
</evidence>
<dbReference type="RefSeq" id="WP_281810159.1">
    <property type="nucleotide sequence ID" value="NZ_BSDO01000024.1"/>
</dbReference>
<reference evidence="1" key="1">
    <citation type="submission" date="2022-12" db="EMBL/GenBank/DDBJ databases">
        <title>Reference genome sequencing for broad-spectrum identification of bacterial and archaeal isolates by mass spectrometry.</title>
        <authorList>
            <person name="Sekiguchi Y."/>
            <person name="Tourlousse D.M."/>
        </authorList>
    </citation>
    <scope>NUCLEOTIDE SEQUENCE</scope>
    <source>
        <strain evidence="1">301</strain>
    </source>
</reference>
<proteinExistence type="predicted"/>
<dbReference type="GeneID" id="95766119"/>
<dbReference type="EMBL" id="JAVDPY010000001">
    <property type="protein sequence ID" value="MDR6331916.1"/>
    <property type="molecule type" value="Genomic_DNA"/>
</dbReference>
<keyword evidence="4" id="KW-1185">Reference proteome</keyword>